<evidence type="ECO:0000313" key="2">
    <source>
        <dbReference type="EMBL" id="TRY94235.1"/>
    </source>
</evidence>
<dbReference type="AlphaFoldDB" id="A0A553QW90"/>
<protein>
    <recommendedName>
        <fullName evidence="1">ZP domain-containing protein</fullName>
    </recommendedName>
</protein>
<dbReference type="STRING" id="623744.A0A553QW90"/>
<dbReference type="InterPro" id="IPR055356">
    <property type="entry name" value="ZP-N"/>
</dbReference>
<dbReference type="PANTHER" id="PTHR47130:SF6">
    <property type="entry name" value="EGG ENVELOPE GLYCOPROTEIN-LIKE PRECURSOR"/>
    <property type="match status" value="1"/>
</dbReference>
<dbReference type="Proteomes" id="UP000316079">
    <property type="component" value="Unassembled WGS sequence"/>
</dbReference>
<organism evidence="2 3">
    <name type="scientific">Danionella cerebrum</name>
    <dbReference type="NCBI Taxonomy" id="2873325"/>
    <lineage>
        <taxon>Eukaryota</taxon>
        <taxon>Metazoa</taxon>
        <taxon>Chordata</taxon>
        <taxon>Craniata</taxon>
        <taxon>Vertebrata</taxon>
        <taxon>Euteleostomi</taxon>
        <taxon>Actinopterygii</taxon>
        <taxon>Neopterygii</taxon>
        <taxon>Teleostei</taxon>
        <taxon>Ostariophysi</taxon>
        <taxon>Cypriniformes</taxon>
        <taxon>Danionidae</taxon>
        <taxon>Danioninae</taxon>
        <taxon>Danionella</taxon>
    </lineage>
</organism>
<feature type="non-terminal residue" evidence="2">
    <location>
        <position position="1"/>
    </location>
</feature>
<dbReference type="InterPro" id="IPR058876">
    <property type="entry name" value="Ig-like_ZP"/>
</dbReference>
<dbReference type="PROSITE" id="PS51034">
    <property type="entry name" value="ZP_2"/>
    <property type="match status" value="1"/>
</dbReference>
<evidence type="ECO:0000313" key="3">
    <source>
        <dbReference type="Proteomes" id="UP000316079"/>
    </source>
</evidence>
<gene>
    <name evidence="2" type="ORF">DNTS_028579</name>
</gene>
<dbReference type="EMBL" id="SRMA01025468">
    <property type="protein sequence ID" value="TRY94235.1"/>
    <property type="molecule type" value="Genomic_DNA"/>
</dbReference>
<evidence type="ECO:0000259" key="1">
    <source>
        <dbReference type="PROSITE" id="PS51034"/>
    </source>
</evidence>
<dbReference type="PANTHER" id="PTHR47130">
    <property type="entry name" value="SI:DKEY-19B23.11-RELATED"/>
    <property type="match status" value="1"/>
</dbReference>
<keyword evidence="3" id="KW-1185">Reference proteome</keyword>
<sequence>LIVPCVVPAQVECKAHFLLISVGLPPSGSEPRFEAIDSTGAYPVTKKCGAQCGYNYFTQPLLGRVVLRASYFSCHTENQNDEIFTFNFGVLLKDQNGEESYFNISETCIVPPFSPREVTCEENYMEVSVSADLLKVSKTDELPCSIADMVKGSSASNSLAIASEVKPWRIMLKQDRKQTVLSAEDAATLGYFIIITPGRVVFRTMYSRPHASVKMVNGLSVEVMQATVFFKEFQMVLSVDMVAACSLDKGYFDGYRLHWRTPVIMPPLPVAPYELTGGNIGMGVDGEVLHDSAVRDRGYSMRVNEGVVDCSIPFAAEGGLRASFAMNNVYNEMYTVQLTYRQTVVDHKGVATTQNVVRQMDTEPIPRPLYSVNQTNPSERIFTVYLGNVPFDVELVSVELNGHEVPVLNAIQMGYSISRVSEDNSTFAYILRVSFDDKFVMKQHFSGRLGYLLNIKWTLKIMPQMEPFYHYSSVTVFVDDPVFSPAPPVFGSTCAENGISFVKDHDELDHMWDITIGPYKLTPELASERGYIMTNDSTTLKLDVPLFTVGYTYEDITLKQFYGTFELLTRSTKNSEIKQSSAKRCLFKTSELLVCSSEGVMTVVSDLANALPAVTPSLTTLLDPNCRPQDIDSTRVLFSFGMNSCGTRVKIDQDYVTYENEIIAPYSIDGKRVITRDSAYRMVVRCIYPVRSFETLSVNKFSAETPGIGQIQYSLNVLDSSQPVQVHKQRRKLQAENTPAFHNFVRFFSSAEDN</sequence>
<comment type="caution">
    <text evidence="2">The sequence shown here is derived from an EMBL/GenBank/DDBJ whole genome shotgun (WGS) entry which is preliminary data.</text>
</comment>
<dbReference type="Gene3D" id="2.60.40.3210">
    <property type="entry name" value="Zona pellucida, ZP-N domain"/>
    <property type="match status" value="1"/>
</dbReference>
<dbReference type="InterPro" id="IPR001507">
    <property type="entry name" value="ZP_dom"/>
</dbReference>
<proteinExistence type="predicted"/>
<dbReference type="Pfam" id="PF26562">
    <property type="entry name" value="Ig-like"/>
    <property type="match status" value="1"/>
</dbReference>
<accession>A0A553QW90</accession>
<dbReference type="Pfam" id="PF23344">
    <property type="entry name" value="ZP-N"/>
    <property type="match status" value="1"/>
</dbReference>
<feature type="domain" description="ZP" evidence="1">
    <location>
        <begin position="594"/>
        <end position="754"/>
    </location>
</feature>
<name>A0A553QW90_9TELE</name>
<dbReference type="OrthoDB" id="8945590at2759"/>
<reference evidence="2 3" key="1">
    <citation type="journal article" date="2019" name="Sci. Data">
        <title>Hybrid genome assembly and annotation of Danionella translucida.</title>
        <authorList>
            <person name="Kadobianskyi M."/>
            <person name="Schulze L."/>
            <person name="Schuelke M."/>
            <person name="Judkewitz B."/>
        </authorList>
    </citation>
    <scope>NUCLEOTIDE SEQUENCE [LARGE SCALE GENOMIC DNA]</scope>
    <source>
        <strain evidence="2 3">Bolton</strain>
    </source>
</reference>